<accession>S4VNE6</accession>
<dbReference type="Pfam" id="PF12526">
    <property type="entry name" value="DUF3729"/>
    <property type="match status" value="1"/>
</dbReference>
<organismHost>
    <name type="scientific">Mus musculus</name>
    <name type="common">Mouse</name>
    <dbReference type="NCBI Taxonomy" id="10090"/>
</organismHost>
<feature type="non-terminal residue" evidence="3">
    <location>
        <position position="92"/>
    </location>
</feature>
<organismHost>
    <name type="scientific">Chlorocebus aethiops</name>
    <name type="common">Green monkey</name>
    <name type="synonym">Cercopithecus aethiops</name>
    <dbReference type="NCBI Taxonomy" id="9534"/>
</organismHost>
<organismHost>
    <name type="scientific">Callithrix</name>
    <dbReference type="NCBI Taxonomy" id="9481"/>
</organismHost>
<organismHost>
    <name type="scientific">Homo sapiens</name>
    <name type="common">Human</name>
    <dbReference type="NCBI Taxonomy" id="9606"/>
</organismHost>
<feature type="compositionally biased region" description="Pro residues" evidence="1">
    <location>
        <begin position="58"/>
        <end position="77"/>
    </location>
</feature>
<organism evidence="3">
    <name type="scientific">Hepatitis E virus</name>
    <name type="common">HEV</name>
    <dbReference type="NCBI Taxonomy" id="1678143"/>
    <lineage>
        <taxon>Viruses</taxon>
        <taxon>Riboviria</taxon>
        <taxon>Orthornavirae</taxon>
        <taxon>Kitrinoviricota</taxon>
        <taxon>Alsuviricetes</taxon>
        <taxon>Hepelivirales</taxon>
        <taxon>Hepeviridae</taxon>
        <taxon>Orthohepevirinae</taxon>
        <taxon>Paslahepevirus</taxon>
    </lineage>
</organism>
<organismHost>
    <name type="scientific">Sus scrofa</name>
    <name type="common">Pig</name>
    <dbReference type="NCBI Taxonomy" id="9823"/>
</organismHost>
<sequence length="92" mass="9561">ALSEAAALIPARSPVLSHPTPPVSDTWVLPPPSEESQASVASVPLAHKPVGLPSSAVPTPPPPTSPPVRKPPTPLPPRTRRLLYTYPDGAKV</sequence>
<reference evidence="3" key="1">
    <citation type="submission" date="2012-03" db="EMBL/GenBank/DDBJ databases">
        <title>HEV Genotype 3 Diversity - presence of subtype 3b in Western-Pomerania, Germany.</title>
        <authorList>
            <person name="Vina-Rodriguez A."/>
            <person name="Martin E.E."/>
            <person name="Becher D."/>
            <person name="Martin G.H."/>
        </authorList>
    </citation>
    <scope>NUCLEOTIDE SEQUENCE</scope>
    <source>
        <strain evidence="3">WS35-10</strain>
    </source>
</reference>
<organismHost>
    <name type="scientific">Saimiri</name>
    <name type="common">squirrel monkeys</name>
    <dbReference type="NCBI Taxonomy" id="9520"/>
</organismHost>
<organismHost>
    <name type="scientific">Macaca</name>
    <name type="common">macaques</name>
    <dbReference type="NCBI Taxonomy" id="9539"/>
</organismHost>
<evidence type="ECO:0000256" key="1">
    <source>
        <dbReference type="SAM" id="MobiDB-lite"/>
    </source>
</evidence>
<protein>
    <submittedName>
        <fullName evidence="3">Polyprotein</fullName>
    </submittedName>
</protein>
<feature type="non-terminal residue" evidence="3">
    <location>
        <position position="1"/>
    </location>
</feature>
<organismHost>
    <name type="scientific">Bandicota bengalensis</name>
    <name type="common">lesser bandicoot rat</name>
    <dbReference type="NCBI Taxonomy" id="69079"/>
</organismHost>
<organismHost>
    <name type="scientific">Gallus gallus</name>
    <name type="common">Chicken</name>
    <dbReference type="NCBI Taxonomy" id="9031"/>
</organismHost>
<feature type="region of interest" description="Disordered" evidence="1">
    <location>
        <begin position="1"/>
        <end position="92"/>
    </location>
</feature>
<evidence type="ECO:0000313" key="3">
    <source>
        <dbReference type="EMBL" id="AGO64926.1"/>
    </source>
</evidence>
<organismHost>
    <name type="scientific">Cercopithecus hamlyni</name>
    <name type="common">Owl-faced monkey</name>
    <name type="synonym">Hamlyn's monkey</name>
    <dbReference type="NCBI Taxonomy" id="9536"/>
</organismHost>
<dbReference type="InterPro" id="IPR022202">
    <property type="entry name" value="Hepatitis-E_hinge"/>
</dbReference>
<proteinExistence type="predicted"/>
<name>S4VNE6_HEV</name>
<evidence type="ECO:0000259" key="2">
    <source>
        <dbReference type="Pfam" id="PF12526"/>
    </source>
</evidence>
<dbReference type="EMBL" id="JQ807491">
    <property type="protein sequence ID" value="AGO64926.1"/>
    <property type="molecule type" value="Genomic_RNA"/>
</dbReference>
<feature type="domain" description="Hepatitis E virus hinge" evidence="2">
    <location>
        <begin position="7"/>
        <end position="87"/>
    </location>
</feature>
<organismHost>
    <name type="scientific">Pan troglodytes</name>
    <name type="common">Chimpanzee</name>
    <dbReference type="NCBI Taxonomy" id="9598"/>
</organismHost>